<dbReference type="AlphaFoldDB" id="A0A838BII4"/>
<evidence type="ECO:0000313" key="2">
    <source>
        <dbReference type="Proteomes" id="UP000572984"/>
    </source>
</evidence>
<name>A0A838BII4_9HYPH</name>
<proteinExistence type="predicted"/>
<keyword evidence="2" id="KW-1185">Reference proteome</keyword>
<protein>
    <submittedName>
        <fullName evidence="1">Uncharacterized protein</fullName>
    </submittedName>
</protein>
<sequence length="585" mass="63816">MLVYGDAEHTVTVGTKQAAIESTLPEIHSMPPGIARHGTLVTAFVGTAELVQGLIDAEFHELGVDTGSIVHRTGMECLSLLACAVDHSWRSGFQEVALPKEFLGKLLSFDPSWTIHTKQAEGYAFYALYPENYLEAARASGLGADTQVIGIRSIGTGLSALVAAAIGAPPPFTLRPAGHPFRREVKADPGLARKLANQATSFAIVDEGPGLSGSSFGAVADWLEEAGVQRQRIHFFPSHEGTLGPQASTRHRERWRQAPRHVRTMDDLLLGGSPPHCLAAWVEDLVGPLDGPLEDVSGGGWRRRRYADKTNWPPSNVQQERRKFLARANGASWFVKFAGLGETGARKLRMAHHLHEAGFAPDVAGWRHGFLVQSWLEDARGLDQTTFDRDGLIGQVGAYLGFRARYYPAVGQPGASMGELRHMAVYNAQQALGDDAGGSLDRSLPPSDSLEGKVRRVWSDNRMHAWEWLVSGKRLAKADALDHSASHDLVGHQDIAWDIAGASIELELSGSETARLFAIVERESGHPVSPELLVFLRPCYCAFHMGAYLMAANAIEGEEEVRLRRAADRYGRLLRHESLGPVLRP</sequence>
<dbReference type="Proteomes" id="UP000572984">
    <property type="component" value="Unassembled WGS sequence"/>
</dbReference>
<organism evidence="1 2">
    <name type="scientific">Microvirga mediterraneensis</name>
    <dbReference type="NCBI Taxonomy" id="2754695"/>
    <lineage>
        <taxon>Bacteria</taxon>
        <taxon>Pseudomonadati</taxon>
        <taxon>Pseudomonadota</taxon>
        <taxon>Alphaproteobacteria</taxon>
        <taxon>Hyphomicrobiales</taxon>
        <taxon>Methylobacteriaceae</taxon>
        <taxon>Microvirga</taxon>
    </lineage>
</organism>
<reference evidence="1 2" key="1">
    <citation type="submission" date="2020-07" db="EMBL/GenBank/DDBJ databases">
        <title>Draft genome and description of Microvirga mediterraneensis Marseille-Q2068 sp. nov.</title>
        <authorList>
            <person name="Boxberger M."/>
        </authorList>
    </citation>
    <scope>NUCLEOTIDE SEQUENCE [LARGE SCALE GENOMIC DNA]</scope>
    <source>
        <strain evidence="1 2">Marseille-Q2068</strain>
    </source>
</reference>
<gene>
    <name evidence="1" type="ORF">H0S73_01355</name>
</gene>
<dbReference type="EMBL" id="JACDXJ010000001">
    <property type="protein sequence ID" value="MBA1154773.1"/>
    <property type="molecule type" value="Genomic_DNA"/>
</dbReference>
<dbReference type="RefSeq" id="WP_181050466.1">
    <property type="nucleotide sequence ID" value="NZ_JACDXJ010000001.1"/>
</dbReference>
<accession>A0A838BII4</accession>
<evidence type="ECO:0000313" key="1">
    <source>
        <dbReference type="EMBL" id="MBA1154773.1"/>
    </source>
</evidence>
<comment type="caution">
    <text evidence="1">The sequence shown here is derived from an EMBL/GenBank/DDBJ whole genome shotgun (WGS) entry which is preliminary data.</text>
</comment>